<reference evidence="4 5" key="1">
    <citation type="submission" date="2018-12" db="EMBL/GenBank/DDBJ databases">
        <authorList>
            <person name="Feng G."/>
            <person name="Zhu H."/>
        </authorList>
    </citation>
    <scope>NUCLEOTIDE SEQUENCE [LARGE SCALE GENOMIC DNA]</scope>
    <source>
        <strain evidence="4 5">9PBR-2</strain>
    </source>
</reference>
<proteinExistence type="inferred from homology"/>
<dbReference type="Pfam" id="PF00675">
    <property type="entry name" value="Peptidase_M16"/>
    <property type="match status" value="1"/>
</dbReference>
<organism evidence="4 5">
    <name type="scientific">Hymenobacter metallilatus</name>
    <dbReference type="NCBI Taxonomy" id="2493666"/>
    <lineage>
        <taxon>Bacteria</taxon>
        <taxon>Pseudomonadati</taxon>
        <taxon>Bacteroidota</taxon>
        <taxon>Cytophagia</taxon>
        <taxon>Cytophagales</taxon>
        <taxon>Hymenobacteraceae</taxon>
        <taxon>Hymenobacter</taxon>
    </lineage>
</organism>
<dbReference type="GO" id="GO:0046872">
    <property type="term" value="F:metal ion binding"/>
    <property type="evidence" value="ECO:0007669"/>
    <property type="project" value="InterPro"/>
</dbReference>
<dbReference type="InterPro" id="IPR007863">
    <property type="entry name" value="Peptidase_M16_C"/>
</dbReference>
<dbReference type="PANTHER" id="PTHR11851">
    <property type="entry name" value="METALLOPROTEASE"/>
    <property type="match status" value="1"/>
</dbReference>
<dbReference type="RefSeq" id="WP_125428066.1">
    <property type="nucleotide sequence ID" value="NZ_RWIS01000003.1"/>
</dbReference>
<protein>
    <submittedName>
        <fullName evidence="4">Insulinase family protein</fullName>
    </submittedName>
</protein>
<comment type="similarity">
    <text evidence="1">Belongs to the peptidase M16 family.</text>
</comment>
<comment type="caution">
    <text evidence="4">The sequence shown here is derived from an EMBL/GenBank/DDBJ whole genome shotgun (WGS) entry which is preliminary data.</text>
</comment>
<gene>
    <name evidence="4" type="ORF">EI290_06940</name>
</gene>
<dbReference type="OrthoDB" id="9811314at2"/>
<dbReference type="Gene3D" id="3.30.830.10">
    <property type="entry name" value="Metalloenzyme, LuxS/M16 peptidase-like"/>
    <property type="match status" value="2"/>
</dbReference>
<dbReference type="InterPro" id="IPR011765">
    <property type="entry name" value="Pept_M16_N"/>
</dbReference>
<dbReference type="AlphaFoldDB" id="A0A428JQ50"/>
<dbReference type="SUPFAM" id="SSF63411">
    <property type="entry name" value="LuxS/MPP-like metallohydrolase"/>
    <property type="match status" value="2"/>
</dbReference>
<dbReference type="PANTHER" id="PTHR11851:SF49">
    <property type="entry name" value="MITOCHONDRIAL-PROCESSING PEPTIDASE SUBUNIT ALPHA"/>
    <property type="match status" value="1"/>
</dbReference>
<accession>A0A428JQ50</accession>
<name>A0A428JQ50_9BACT</name>
<keyword evidence="5" id="KW-1185">Reference proteome</keyword>
<sequence>MSDYDLYELPNGIRVLHKQVLHTKIAHCGFLLDIGSRDEKPHQQGLAHFWEHMAFKGTEKRKSFHILNRLETVGGELNAYTTKEKICFYASLLSTHFERAFELLTDLTFNSIFPEKEIEKERGVILEEMAMYHDAPEDAIIDDFDDVVFARHSLGHNILGTRESVSGFQQADFHQFLRENVRTDRLVFSSVSNLPFKEVKRLADKFLAPLPARLGARPRLPFSGYQRLERLEHKPITQAHCLIGGPAYALHDERRIPFFLLSNLLGGPGMNSRLNLAVREKYGLVYTIDATYSPYTDTGLFGIYFGTEKKQVNRTITLVQKELKKLREQPLGTSQLHTSKEQLMGQLAMAEESNGGLMQLLAKSTLDIGRVESINEIFDQVRRITAPQLLELANEILTDDNLSVLQYVPEEKVGREGKKVRG</sequence>
<dbReference type="InterPro" id="IPR050361">
    <property type="entry name" value="MPP/UQCRC_Complex"/>
</dbReference>
<evidence type="ECO:0000313" key="5">
    <source>
        <dbReference type="Proteomes" id="UP000280066"/>
    </source>
</evidence>
<dbReference type="Proteomes" id="UP000280066">
    <property type="component" value="Unassembled WGS sequence"/>
</dbReference>
<evidence type="ECO:0000256" key="1">
    <source>
        <dbReference type="ARBA" id="ARBA00007261"/>
    </source>
</evidence>
<dbReference type="InterPro" id="IPR011249">
    <property type="entry name" value="Metalloenz_LuxS/M16"/>
</dbReference>
<evidence type="ECO:0000259" key="2">
    <source>
        <dbReference type="Pfam" id="PF00675"/>
    </source>
</evidence>
<dbReference type="EMBL" id="RWIS01000003">
    <property type="protein sequence ID" value="RSK35426.1"/>
    <property type="molecule type" value="Genomic_DNA"/>
</dbReference>
<evidence type="ECO:0000259" key="3">
    <source>
        <dbReference type="Pfam" id="PF05193"/>
    </source>
</evidence>
<dbReference type="Pfam" id="PF05193">
    <property type="entry name" value="Peptidase_M16_C"/>
    <property type="match status" value="1"/>
</dbReference>
<evidence type="ECO:0000313" key="4">
    <source>
        <dbReference type="EMBL" id="RSK35426.1"/>
    </source>
</evidence>
<feature type="domain" description="Peptidase M16 N-terminal" evidence="2">
    <location>
        <begin position="16"/>
        <end position="161"/>
    </location>
</feature>
<feature type="domain" description="Peptidase M16 C-terminal" evidence="3">
    <location>
        <begin position="169"/>
        <end position="343"/>
    </location>
</feature>